<keyword evidence="9" id="KW-1185">Reference proteome</keyword>
<feature type="domain" description="FIST C-domain" evidence="7">
    <location>
        <begin position="251"/>
        <end position="390"/>
    </location>
</feature>
<dbReference type="SMART" id="SM01204">
    <property type="entry name" value="FIST_C"/>
    <property type="match status" value="1"/>
</dbReference>
<dbReference type="PANTHER" id="PTHR14939:SF5">
    <property type="entry name" value="F-BOX ONLY PROTEIN 22"/>
    <property type="match status" value="1"/>
</dbReference>
<keyword evidence="4" id="KW-1133">Transmembrane helix</keyword>
<proteinExistence type="predicted"/>
<dbReference type="HOGENOM" id="CLU_055814_0_0_11"/>
<dbReference type="Proteomes" id="UP000018291">
    <property type="component" value="Unassembled WGS sequence"/>
</dbReference>
<organism evidence="8 9">
    <name type="scientific">Candidatus Neomicrothrix parvicella RN1</name>
    <dbReference type="NCBI Taxonomy" id="1229780"/>
    <lineage>
        <taxon>Bacteria</taxon>
        <taxon>Bacillati</taxon>
        <taxon>Actinomycetota</taxon>
        <taxon>Acidimicrobiia</taxon>
        <taxon>Acidimicrobiales</taxon>
        <taxon>Microthrixaceae</taxon>
        <taxon>Candidatus Neomicrothrix</taxon>
    </lineage>
</organism>
<dbReference type="InterPro" id="IPR016741">
    <property type="entry name" value="UCP018953"/>
</dbReference>
<dbReference type="SMART" id="SM00897">
    <property type="entry name" value="FIST"/>
    <property type="match status" value="1"/>
</dbReference>
<evidence type="ECO:0000256" key="2">
    <source>
        <dbReference type="ARBA" id="ARBA00022475"/>
    </source>
</evidence>
<reference evidence="8 9" key="1">
    <citation type="journal article" date="2013" name="ISME J.">
        <title>Metabolic model for the filamentous 'Candidatus Microthrix parvicella' based on genomic and metagenomic analyses.</title>
        <authorList>
            <person name="Jon McIlroy S."/>
            <person name="Kristiansen R."/>
            <person name="Albertsen M."/>
            <person name="Michael Karst S."/>
            <person name="Rossetti S."/>
            <person name="Lund Nielsen J."/>
            <person name="Tandoi V."/>
            <person name="James Seviour R."/>
            <person name="Nielsen P.H."/>
        </authorList>
    </citation>
    <scope>NUCLEOTIDE SEQUENCE [LARGE SCALE GENOMIC DNA]</scope>
    <source>
        <strain evidence="8 9">RN1</strain>
    </source>
</reference>
<evidence type="ECO:0008006" key="10">
    <source>
        <dbReference type="Google" id="ProtNLM"/>
    </source>
</evidence>
<name>R4Z5F3_9ACTN</name>
<comment type="caution">
    <text evidence="8">The sequence shown here is derived from an EMBL/GenBank/DDBJ whole genome shotgun (WGS) entry which is preliminary data.</text>
</comment>
<feature type="domain" description="FIST" evidence="6">
    <location>
        <begin position="60"/>
        <end position="250"/>
    </location>
</feature>
<evidence type="ECO:0000259" key="6">
    <source>
        <dbReference type="SMART" id="SM00897"/>
    </source>
</evidence>
<sequence length="409" mass="41967">MVEQLKEKLRRYRRAGTVTQMQIARNERRFAAAGSEHPLAPHAVGEVCGQISDLLGPGPAPDVVFVFCSGDQVASAEATLRAVDALLSPRICVGAASTGTLAGAREVEGRSSLSVWAARLGEAVEPVSFDLTSTDAGVVVAGTSELVDATGHLVVVGDPQGLPITGLLTSLAQRAPELKVLGGLAPPVGSRALPLLLEGTAVRTGGMVGVRLAESVPMTTLVAQGCRPVGDPMAVTGTDGTMLTGLAGRKPMDRIRELAQRMDPDDRELASGGLHLGVVVDEHRLEFGHGDFVIRSVMGADVGSGALAMGEPLPLGTTVQFQVRDPTVAEADLAGLAELAGRAEAALVFACSRRGVGFFGEPHHDASQLADTTGASAIAGMFCAGEIGPIGGVTRVHSLSAAVALFRDG</sequence>
<dbReference type="PIRSF" id="PIRSF018953">
    <property type="entry name" value="UCP018953"/>
    <property type="match status" value="1"/>
</dbReference>
<evidence type="ECO:0000313" key="8">
    <source>
        <dbReference type="EMBL" id="CCM64551.1"/>
    </source>
</evidence>
<comment type="subcellular location">
    <subcellularLocation>
        <location evidence="1">Cell membrane</location>
        <topology evidence="1">Multi-pass membrane protein</topology>
    </subcellularLocation>
</comment>
<keyword evidence="5" id="KW-0472">Membrane</keyword>
<dbReference type="RefSeq" id="WP_012228738.1">
    <property type="nucleotide sequence ID" value="NZ_HG422565.1"/>
</dbReference>
<dbReference type="EMBL" id="CANL01000036">
    <property type="protein sequence ID" value="CCM64551.1"/>
    <property type="molecule type" value="Genomic_DNA"/>
</dbReference>
<dbReference type="Pfam" id="PF08495">
    <property type="entry name" value="FIST"/>
    <property type="match status" value="1"/>
</dbReference>
<dbReference type="eggNOG" id="COG4398">
    <property type="taxonomic scope" value="Bacteria"/>
</dbReference>
<evidence type="ECO:0000259" key="7">
    <source>
        <dbReference type="SMART" id="SM01204"/>
    </source>
</evidence>
<keyword evidence="3" id="KW-0812">Transmembrane</keyword>
<evidence type="ECO:0000256" key="4">
    <source>
        <dbReference type="ARBA" id="ARBA00022989"/>
    </source>
</evidence>
<gene>
    <name evidence="8" type="ORF">BN381_410020</name>
</gene>
<dbReference type="AlphaFoldDB" id="R4Z5F3"/>
<evidence type="ECO:0000256" key="1">
    <source>
        <dbReference type="ARBA" id="ARBA00004651"/>
    </source>
</evidence>
<protein>
    <recommendedName>
        <fullName evidence="10">Histidine kinase</fullName>
    </recommendedName>
</protein>
<dbReference type="STRING" id="1229780.BN381_410020"/>
<dbReference type="GO" id="GO:0005886">
    <property type="term" value="C:plasma membrane"/>
    <property type="evidence" value="ECO:0007669"/>
    <property type="project" value="UniProtKB-SubCell"/>
</dbReference>
<dbReference type="Pfam" id="PF10442">
    <property type="entry name" value="FIST_C"/>
    <property type="match status" value="1"/>
</dbReference>
<evidence type="ECO:0000256" key="5">
    <source>
        <dbReference type="ARBA" id="ARBA00023136"/>
    </source>
</evidence>
<dbReference type="PANTHER" id="PTHR14939">
    <property type="entry name" value="F-BOX ONLY PROTEIN 22"/>
    <property type="match status" value="1"/>
</dbReference>
<evidence type="ECO:0000313" key="9">
    <source>
        <dbReference type="Proteomes" id="UP000018291"/>
    </source>
</evidence>
<dbReference type="InterPro" id="IPR019494">
    <property type="entry name" value="FIST_C"/>
</dbReference>
<keyword evidence="2" id="KW-1003">Cell membrane</keyword>
<accession>R4Z5F3</accession>
<evidence type="ECO:0000256" key="3">
    <source>
        <dbReference type="ARBA" id="ARBA00022692"/>
    </source>
</evidence>
<dbReference type="InterPro" id="IPR013702">
    <property type="entry name" value="FIST_domain_N"/>
</dbReference>